<proteinExistence type="predicted"/>
<dbReference type="EMBL" id="WBOF01000005">
    <property type="protein sequence ID" value="MQS17648.1"/>
    <property type="molecule type" value="Genomic_DNA"/>
</dbReference>
<gene>
    <name evidence="1" type="ORF">F7Q99_37035</name>
</gene>
<sequence>MKTKTPLKRCARCPRRAPKDWTKAVDWSGKWEKGQLKFLVCPDCQTAGEHAESEVNAAHLMVQREDAHQGGGEFLPDPVVCMTGTTARPGEILYGGTHLRQALLTGQSQQLWVVEGLPLGTRCVASVGGVMVYRPRPLGSR</sequence>
<dbReference type="AlphaFoldDB" id="A0A6N7L4R5"/>
<dbReference type="OrthoDB" id="4239703at2"/>
<name>A0A6N7L4R5_9ACTN</name>
<protein>
    <submittedName>
        <fullName evidence="1">Uncharacterized protein</fullName>
    </submittedName>
</protein>
<comment type="caution">
    <text evidence="1">The sequence shown here is derived from an EMBL/GenBank/DDBJ whole genome shotgun (WGS) entry which is preliminary data.</text>
</comment>
<keyword evidence="2" id="KW-1185">Reference proteome</keyword>
<accession>A0A6N7L4R5</accession>
<dbReference type="RefSeq" id="WP_153470951.1">
    <property type="nucleotide sequence ID" value="NZ_WBOF01000005.1"/>
</dbReference>
<dbReference type="Proteomes" id="UP000450000">
    <property type="component" value="Unassembled WGS sequence"/>
</dbReference>
<organism evidence="1 2">
    <name type="scientific">Streptomyces kaniharaensis</name>
    <dbReference type="NCBI Taxonomy" id="212423"/>
    <lineage>
        <taxon>Bacteria</taxon>
        <taxon>Bacillati</taxon>
        <taxon>Actinomycetota</taxon>
        <taxon>Actinomycetes</taxon>
        <taxon>Kitasatosporales</taxon>
        <taxon>Streptomycetaceae</taxon>
        <taxon>Streptomyces</taxon>
    </lineage>
</organism>
<evidence type="ECO:0000313" key="2">
    <source>
        <dbReference type="Proteomes" id="UP000450000"/>
    </source>
</evidence>
<evidence type="ECO:0000313" key="1">
    <source>
        <dbReference type="EMBL" id="MQS17648.1"/>
    </source>
</evidence>
<reference evidence="1 2" key="1">
    <citation type="submission" date="2019-09" db="EMBL/GenBank/DDBJ databases">
        <title>Genome Sequences of Streptomyces kaniharaensis ATCC 21070.</title>
        <authorList>
            <person name="Zhu W."/>
            <person name="De Crecy-Lagard V."/>
            <person name="Richards N.G."/>
        </authorList>
    </citation>
    <scope>NUCLEOTIDE SEQUENCE [LARGE SCALE GENOMIC DNA]</scope>
    <source>
        <strain evidence="1 2">SF-557</strain>
    </source>
</reference>